<dbReference type="STRING" id="1077947.SAMN05216227_10048"/>
<keyword evidence="2" id="KW-0349">Heme</keyword>
<dbReference type="Pfam" id="PF04055">
    <property type="entry name" value="Radical_SAM"/>
    <property type="match status" value="1"/>
</dbReference>
<protein>
    <recommendedName>
        <fullName evidence="2">Heme chaperone HemW</fullName>
    </recommendedName>
</protein>
<dbReference type="CDD" id="cd01335">
    <property type="entry name" value="Radical_SAM"/>
    <property type="match status" value="1"/>
</dbReference>
<dbReference type="EMBL" id="FOCO01000004">
    <property type="protein sequence ID" value="SEM88482.1"/>
    <property type="molecule type" value="Genomic_DNA"/>
</dbReference>
<name>A0A1H8C0F4_9RHOB</name>
<dbReference type="PANTHER" id="PTHR13932">
    <property type="entry name" value="COPROPORPHYRINIGEN III OXIDASE"/>
    <property type="match status" value="1"/>
</dbReference>
<gene>
    <name evidence="4" type="ORF">SAMN05216227_10048</name>
</gene>
<keyword evidence="2" id="KW-0408">Iron</keyword>
<dbReference type="SMART" id="SM00729">
    <property type="entry name" value="Elp3"/>
    <property type="match status" value="1"/>
</dbReference>
<keyword evidence="2" id="KW-0411">Iron-sulfur</keyword>
<dbReference type="InterPro" id="IPR007197">
    <property type="entry name" value="rSAM"/>
</dbReference>
<comment type="subcellular location">
    <subcellularLocation>
        <location evidence="2">Cytoplasm</location>
    </subcellularLocation>
</comment>
<dbReference type="GO" id="GO:0005737">
    <property type="term" value="C:cytoplasm"/>
    <property type="evidence" value="ECO:0007669"/>
    <property type="project" value="UniProtKB-SubCell"/>
</dbReference>
<organism evidence="4 5">
    <name type="scientific">Pseudorhodobacter antarcticus</name>
    <dbReference type="NCBI Taxonomy" id="1077947"/>
    <lineage>
        <taxon>Bacteria</taxon>
        <taxon>Pseudomonadati</taxon>
        <taxon>Pseudomonadota</taxon>
        <taxon>Alphaproteobacteria</taxon>
        <taxon>Rhodobacterales</taxon>
        <taxon>Paracoccaceae</taxon>
        <taxon>Pseudorhodobacter</taxon>
    </lineage>
</organism>
<keyword evidence="2" id="KW-0949">S-adenosyl-L-methionine</keyword>
<dbReference type="AlphaFoldDB" id="A0A1H8C0F4"/>
<reference evidence="4 5" key="1">
    <citation type="submission" date="2016-10" db="EMBL/GenBank/DDBJ databases">
        <authorList>
            <person name="de Groot N.N."/>
        </authorList>
    </citation>
    <scope>NUCLEOTIDE SEQUENCE [LARGE SCALE GENOMIC DNA]</scope>
    <source>
        <strain evidence="4 5">CGMCC 1.10836</strain>
    </source>
</reference>
<dbReference type="PROSITE" id="PS51918">
    <property type="entry name" value="RADICAL_SAM"/>
    <property type="match status" value="1"/>
</dbReference>
<keyword evidence="2" id="KW-0004">4Fe-4S</keyword>
<dbReference type="InterPro" id="IPR004559">
    <property type="entry name" value="HemW-like"/>
</dbReference>
<evidence type="ECO:0000313" key="4">
    <source>
        <dbReference type="EMBL" id="SEM88482.1"/>
    </source>
</evidence>
<dbReference type="Proteomes" id="UP000183002">
    <property type="component" value="Unassembled WGS sequence"/>
</dbReference>
<evidence type="ECO:0000256" key="1">
    <source>
        <dbReference type="ARBA" id="ARBA00006100"/>
    </source>
</evidence>
<dbReference type="InterPro" id="IPR058240">
    <property type="entry name" value="rSAM_sf"/>
</dbReference>
<sequence length="332" mass="36869">METKGRLLQSVFFGGGTPSLMSPDLVHKVIEKIRNTWTLANDIEITMEANPSSVEAGRFRSYRDAGVNRVSVGVQALNDADLKALGRLHSVAEARKAVDVAHANFDRVSFDLIYARQSQTLANWRVELKEALEMAGSHLSLYQLTIEEGTAFGDRFKRGLLRGLPNEDLGADMYIATQEMTAAAGFDSYEVSNYAKSSQISQHNCIYWDAGDYIGIGPGAHGRLTLNGTRYGSEAISNPYAWLNAIKTGTLPERRNIISRSDQGVEYLMMGLRRDNGIDLNRYYGLTGSRIDEEKLLHLEAIAITARKNNRLFVTQKGRMVLNSVIDTLMDP</sequence>
<keyword evidence="2" id="KW-0479">Metal-binding</keyword>
<dbReference type="PANTHER" id="PTHR13932:SF5">
    <property type="entry name" value="RADICAL S-ADENOSYL METHIONINE DOMAIN-CONTAINING PROTEIN 1, MITOCHONDRIAL"/>
    <property type="match status" value="1"/>
</dbReference>
<comment type="function">
    <text evidence="2">Probably acts as a heme chaperone, transferring heme to an unknown acceptor. Binds one molecule of heme per monomer, possibly covalently. Binds 1 [4Fe-4S] cluster. The cluster is coordinated with 3 cysteines and an exchangeable S-adenosyl-L-methionine.</text>
</comment>
<evidence type="ECO:0000313" key="5">
    <source>
        <dbReference type="Proteomes" id="UP000183002"/>
    </source>
</evidence>
<keyword evidence="2" id="KW-0143">Chaperone</keyword>
<dbReference type="InterPro" id="IPR034505">
    <property type="entry name" value="Coproporphyrinogen-III_oxidase"/>
</dbReference>
<comment type="similarity">
    <text evidence="1">Belongs to the anaerobic coproporphyrinogen-III oxidase family. HemW subfamily.</text>
</comment>
<evidence type="ECO:0000259" key="3">
    <source>
        <dbReference type="PROSITE" id="PS51918"/>
    </source>
</evidence>
<dbReference type="GO" id="GO:0051539">
    <property type="term" value="F:4 iron, 4 sulfur cluster binding"/>
    <property type="evidence" value="ECO:0007669"/>
    <property type="project" value="UniProtKB-UniRule"/>
</dbReference>
<evidence type="ECO:0000256" key="2">
    <source>
        <dbReference type="RuleBase" id="RU364116"/>
    </source>
</evidence>
<keyword evidence="5" id="KW-1185">Reference proteome</keyword>
<dbReference type="GO" id="GO:0006779">
    <property type="term" value="P:porphyrin-containing compound biosynthetic process"/>
    <property type="evidence" value="ECO:0007669"/>
    <property type="project" value="InterPro"/>
</dbReference>
<keyword evidence="2" id="KW-0963">Cytoplasm</keyword>
<dbReference type="SUPFAM" id="SSF102114">
    <property type="entry name" value="Radical SAM enzymes"/>
    <property type="match status" value="1"/>
</dbReference>
<dbReference type="GO" id="GO:0046872">
    <property type="term" value="F:metal ion binding"/>
    <property type="evidence" value="ECO:0007669"/>
    <property type="project" value="UniProtKB-UniRule"/>
</dbReference>
<dbReference type="GO" id="GO:0004109">
    <property type="term" value="F:coproporphyrinogen oxidase activity"/>
    <property type="evidence" value="ECO:0007669"/>
    <property type="project" value="InterPro"/>
</dbReference>
<dbReference type="InterPro" id="IPR006638">
    <property type="entry name" value="Elp3/MiaA/NifB-like_rSAM"/>
</dbReference>
<proteinExistence type="inferred from homology"/>
<accession>A0A1H8C0F4</accession>
<dbReference type="InterPro" id="IPR010723">
    <property type="entry name" value="HemN_C"/>
</dbReference>
<feature type="domain" description="Radical SAM core" evidence="3">
    <location>
        <begin position="1"/>
        <end position="187"/>
    </location>
</feature>
<dbReference type="Pfam" id="PF06969">
    <property type="entry name" value="HemN_C"/>
    <property type="match status" value="1"/>
</dbReference>
<dbReference type="NCBIfam" id="TIGR00539">
    <property type="entry name" value="hemN_rel"/>
    <property type="match status" value="1"/>
</dbReference>